<feature type="compositionally biased region" description="Acidic residues" evidence="1">
    <location>
        <begin position="140"/>
        <end position="161"/>
    </location>
</feature>
<dbReference type="PROSITE" id="PS00018">
    <property type="entry name" value="EF_HAND_1"/>
    <property type="match status" value="2"/>
</dbReference>
<dbReference type="Pfam" id="PF13202">
    <property type="entry name" value="EF-hand_5"/>
    <property type="match status" value="4"/>
</dbReference>
<proteinExistence type="predicted"/>
<dbReference type="Gene3D" id="1.10.238.10">
    <property type="entry name" value="EF-hand"/>
    <property type="match status" value="2"/>
</dbReference>
<dbReference type="EMBL" id="JAGGJU010000007">
    <property type="protein sequence ID" value="MBP1851325.1"/>
    <property type="molecule type" value="Genomic_DNA"/>
</dbReference>
<evidence type="ECO:0000256" key="2">
    <source>
        <dbReference type="SAM" id="SignalP"/>
    </source>
</evidence>
<reference evidence="4 5" key="1">
    <citation type="submission" date="2021-03" db="EMBL/GenBank/DDBJ databases">
        <title>Genomic Encyclopedia of Type Strains, Phase IV (KMG-IV): sequencing the most valuable type-strain genomes for metagenomic binning, comparative biology and taxonomic classification.</title>
        <authorList>
            <person name="Goeker M."/>
        </authorList>
    </citation>
    <scope>NUCLEOTIDE SEQUENCE [LARGE SCALE GENOMIC DNA]</scope>
    <source>
        <strain evidence="4 5">DSM 21600</strain>
    </source>
</reference>
<feature type="domain" description="EF-hand" evidence="3">
    <location>
        <begin position="245"/>
        <end position="280"/>
    </location>
</feature>
<organism evidence="4 5">
    <name type="scientific">Rhizobium halophytocola</name>
    <dbReference type="NCBI Taxonomy" id="735519"/>
    <lineage>
        <taxon>Bacteria</taxon>
        <taxon>Pseudomonadati</taxon>
        <taxon>Pseudomonadota</taxon>
        <taxon>Alphaproteobacteria</taxon>
        <taxon>Hyphomicrobiales</taxon>
        <taxon>Rhizobiaceae</taxon>
        <taxon>Rhizobium/Agrobacterium group</taxon>
        <taxon>Rhizobium</taxon>
    </lineage>
</organism>
<comment type="caution">
    <text evidence="4">The sequence shown here is derived from an EMBL/GenBank/DDBJ whole genome shotgun (WGS) entry which is preliminary data.</text>
</comment>
<gene>
    <name evidence="4" type="ORF">J2Z17_002770</name>
</gene>
<feature type="signal peptide" evidence="2">
    <location>
        <begin position="1"/>
        <end position="26"/>
    </location>
</feature>
<evidence type="ECO:0000259" key="3">
    <source>
        <dbReference type="PROSITE" id="PS50222"/>
    </source>
</evidence>
<name>A0ABS4E063_9HYPH</name>
<feature type="region of interest" description="Disordered" evidence="1">
    <location>
        <begin position="119"/>
        <end position="215"/>
    </location>
</feature>
<dbReference type="SMART" id="SM00054">
    <property type="entry name" value="EFh"/>
    <property type="match status" value="2"/>
</dbReference>
<dbReference type="SUPFAM" id="SSF47473">
    <property type="entry name" value="EF-hand"/>
    <property type="match status" value="1"/>
</dbReference>
<accession>A0ABS4E063</accession>
<dbReference type="InterPro" id="IPR018247">
    <property type="entry name" value="EF_Hand_1_Ca_BS"/>
</dbReference>
<evidence type="ECO:0000256" key="1">
    <source>
        <dbReference type="SAM" id="MobiDB-lite"/>
    </source>
</evidence>
<keyword evidence="2" id="KW-0732">Signal</keyword>
<feature type="compositionally biased region" description="Basic and acidic residues" evidence="1">
    <location>
        <begin position="119"/>
        <end position="139"/>
    </location>
</feature>
<evidence type="ECO:0000313" key="5">
    <source>
        <dbReference type="Proteomes" id="UP000759443"/>
    </source>
</evidence>
<dbReference type="RefSeq" id="WP_209945929.1">
    <property type="nucleotide sequence ID" value="NZ_JAGGJU010000007.1"/>
</dbReference>
<dbReference type="InterPro" id="IPR011992">
    <property type="entry name" value="EF-hand-dom_pair"/>
</dbReference>
<feature type="chain" id="PRO_5046228511" evidence="2">
    <location>
        <begin position="27"/>
        <end position="281"/>
    </location>
</feature>
<dbReference type="Proteomes" id="UP000759443">
    <property type="component" value="Unassembled WGS sequence"/>
</dbReference>
<dbReference type="InterPro" id="IPR002048">
    <property type="entry name" value="EF_hand_dom"/>
</dbReference>
<dbReference type="PROSITE" id="PS50222">
    <property type="entry name" value="EF_HAND_2"/>
    <property type="match status" value="1"/>
</dbReference>
<protein>
    <submittedName>
        <fullName evidence="4">Ca2+-binding EF-hand superfamily protein</fullName>
    </submittedName>
</protein>
<evidence type="ECO:0000313" key="4">
    <source>
        <dbReference type="EMBL" id="MBP1851325.1"/>
    </source>
</evidence>
<feature type="compositionally biased region" description="Basic residues" evidence="1">
    <location>
        <begin position="188"/>
        <end position="197"/>
    </location>
</feature>
<keyword evidence="5" id="KW-1185">Reference proteome</keyword>
<sequence length="281" mass="30019">MFAQKSIITAFSAALLLSASSGMVLAQDAKTPPPPPKPGANDAPCMPPMHAGMMMMHGPAGRFIVALQQFDTNKDGKISKDEAKSAEDALFTAIDADKDGSLTPGEMRKYREARMEAIKAEMSKPSTDDAKAAPPKADDMDSTDDEDQASDDMADAPDEDAMPAPPMPGDDACGPHMRHGGDKMGHHGDRKGHGNKMRHGDRDGRHGDRHHNRHGMGMMHGGMMGGMGMMRRIDTDENGQISKAEADAAVEALFSRHDKNGDGFISADDFPKAPSILPSTK</sequence>
<feature type="region of interest" description="Disordered" evidence="1">
    <location>
        <begin position="261"/>
        <end position="281"/>
    </location>
</feature>